<dbReference type="InterPro" id="IPR050249">
    <property type="entry name" value="Pseudomonas-type_ThrB"/>
</dbReference>
<evidence type="ECO:0000313" key="3">
    <source>
        <dbReference type="EMBL" id="QJP87201.1"/>
    </source>
</evidence>
<reference evidence="3" key="1">
    <citation type="submission" date="2020-04" db="EMBL/GenBank/DDBJ databases">
        <title>Phage recombination drives evolution of spore-forming Bacilli.</title>
        <authorList>
            <person name="Dragos A."/>
            <person name="Kovacs A.T."/>
        </authorList>
    </citation>
    <scope>NUCLEOTIDE SEQUENCE</scope>
    <source>
        <strain evidence="3">168</strain>
    </source>
</reference>
<accession>A0A6M3Z8I8</accession>
<dbReference type="AlphaFoldDB" id="A0A6M3Z8I8"/>
<dbReference type="InterPro" id="IPR002575">
    <property type="entry name" value="Aminoglycoside_PTrfase"/>
</dbReference>
<dbReference type="OrthoDB" id="4030632at2"/>
<gene>
    <name evidence="3" type="ORF">HIR78_03790</name>
</gene>
<organism evidence="3">
    <name type="scientific">Bacillus subtilis (strain 168)</name>
    <dbReference type="NCBI Taxonomy" id="224308"/>
    <lineage>
        <taxon>Bacteria</taxon>
        <taxon>Bacillati</taxon>
        <taxon>Bacillota</taxon>
        <taxon>Bacilli</taxon>
        <taxon>Bacillales</taxon>
        <taxon>Bacillaceae</taxon>
        <taxon>Bacillus</taxon>
    </lineage>
</organism>
<dbReference type="Pfam" id="PF01636">
    <property type="entry name" value="APH"/>
    <property type="match status" value="1"/>
</dbReference>
<dbReference type="Gene3D" id="1.10.510.10">
    <property type="entry name" value="Transferase(Phosphotransferase) domain 1"/>
    <property type="match status" value="1"/>
</dbReference>
<dbReference type="FunFam" id="3.90.1200.10:FF:000044">
    <property type="entry name" value="Serine/threonine protein kinase"/>
    <property type="match status" value="1"/>
</dbReference>
<comment type="similarity">
    <text evidence="1">Belongs to the pseudomonas-type ThrB family.</text>
</comment>
<evidence type="ECO:0000259" key="2">
    <source>
        <dbReference type="Pfam" id="PF01636"/>
    </source>
</evidence>
<sequence length="336" mass="39338">MLDVHKDIKKIFHEEQVLAEAAARYGFSKDQVRFLADAENYVYECMKDNQPYILKITHTIRRSSDYMMGEMEWLRHLAIGGISVAKPLPSLNGKDVEAVPDGNGGSFLLRVYEKAPGQKVDESDWNETLFYELGRYTGSMHSLTKSYKLSNPAFKRQEWDEEEQLKLRKYVPEDQIKVFQQADSLMNELRRLPKSQDNYGLVHADLHHGNFNWDHGKITAFDFDDIGYNWFVNDISILLYNVLWYPVVPYDDKAAFTEEFMTHFMKGYWEENELDPAWLMIIPDFLRLRHMLIYGLLHQMFDLNTIGEEEKEMLAGFRRDIENGTPITAFDFSALV</sequence>
<feature type="domain" description="Aminoglycoside phosphotransferase" evidence="2">
    <location>
        <begin position="33"/>
        <end position="263"/>
    </location>
</feature>
<keyword evidence="3" id="KW-0808">Transferase</keyword>
<dbReference type="SUPFAM" id="SSF56112">
    <property type="entry name" value="Protein kinase-like (PK-like)"/>
    <property type="match status" value="1"/>
</dbReference>
<dbReference type="EMBL" id="CP052842">
    <property type="protein sequence ID" value="QJP87201.1"/>
    <property type="molecule type" value="Genomic_DNA"/>
</dbReference>
<proteinExistence type="inferred from homology"/>
<dbReference type="SMR" id="A0A6M3Z8I8"/>
<dbReference type="InterPro" id="IPR011009">
    <property type="entry name" value="Kinase-like_dom_sf"/>
</dbReference>
<dbReference type="GO" id="GO:0016740">
    <property type="term" value="F:transferase activity"/>
    <property type="evidence" value="ECO:0007669"/>
    <property type="project" value="UniProtKB-KW"/>
</dbReference>
<dbReference type="Gene3D" id="1.20.1270.170">
    <property type="match status" value="1"/>
</dbReference>
<dbReference type="KEGG" id="bsu:BSU06640"/>
<protein>
    <submittedName>
        <fullName evidence="3">Phosphotransferase enzyme family protein</fullName>
    </submittedName>
</protein>
<name>A0A6M3Z8I8_BACSU</name>
<dbReference type="RefSeq" id="WP_010886430.1">
    <property type="nucleotide sequence ID" value="NC_000964.3"/>
</dbReference>
<dbReference type="Gene3D" id="3.30.200.70">
    <property type="match status" value="1"/>
</dbReference>
<evidence type="ECO:0000256" key="1">
    <source>
        <dbReference type="ARBA" id="ARBA00038240"/>
    </source>
</evidence>
<dbReference type="PANTHER" id="PTHR21064">
    <property type="entry name" value="AMINOGLYCOSIDE PHOSPHOTRANSFERASE DOMAIN-CONTAINING PROTEIN-RELATED"/>
    <property type="match status" value="1"/>
</dbReference>
<dbReference type="PANTHER" id="PTHR21064:SF6">
    <property type="entry name" value="AMINOGLYCOSIDE PHOSPHOTRANSFERASE DOMAIN-CONTAINING PROTEIN"/>
    <property type="match status" value="1"/>
</dbReference>